<dbReference type="EMBL" id="QKTW01000002">
    <property type="protein sequence ID" value="PZF74739.1"/>
    <property type="molecule type" value="Genomic_DNA"/>
</dbReference>
<dbReference type="RefSeq" id="WP_110996945.1">
    <property type="nucleotide sequence ID" value="NZ_QKTW01000002.1"/>
</dbReference>
<keyword evidence="4" id="KW-1185">Reference proteome</keyword>
<keyword evidence="1" id="KW-0812">Transmembrane</keyword>
<keyword evidence="1" id="KW-1133">Transmembrane helix</keyword>
<protein>
    <submittedName>
        <fullName evidence="3">PH domain-containing protein</fullName>
    </submittedName>
</protein>
<feature type="transmembrane region" description="Helical" evidence="1">
    <location>
        <begin position="20"/>
        <end position="41"/>
    </location>
</feature>
<evidence type="ECO:0000256" key="1">
    <source>
        <dbReference type="SAM" id="Phobius"/>
    </source>
</evidence>
<evidence type="ECO:0000313" key="4">
    <source>
        <dbReference type="Proteomes" id="UP000248745"/>
    </source>
</evidence>
<proteinExistence type="predicted"/>
<gene>
    <name evidence="3" type="ORF">DN068_00645</name>
</gene>
<dbReference type="PANTHER" id="PTHR37938">
    <property type="entry name" value="BLL0215 PROTEIN"/>
    <property type="match status" value="1"/>
</dbReference>
<dbReference type="InterPro" id="IPR005182">
    <property type="entry name" value="YdbS-like_PH"/>
</dbReference>
<keyword evidence="1" id="KW-0472">Membrane</keyword>
<comment type="caution">
    <text evidence="3">The sequence shown here is derived from an EMBL/GenBank/DDBJ whole genome shotgun (WGS) entry which is preliminary data.</text>
</comment>
<dbReference type="AlphaFoldDB" id="A0A2W2BEQ4"/>
<feature type="domain" description="YdbS-like PH" evidence="2">
    <location>
        <begin position="44"/>
        <end position="106"/>
    </location>
</feature>
<evidence type="ECO:0000259" key="2">
    <source>
        <dbReference type="Pfam" id="PF03703"/>
    </source>
</evidence>
<accession>A0A2W2BEQ4</accession>
<dbReference type="PANTHER" id="PTHR37938:SF1">
    <property type="entry name" value="BLL0215 PROTEIN"/>
    <property type="match status" value="1"/>
</dbReference>
<sequence length="123" mass="14051">MGNYVNNHLINGEQVEFETSYHWIIFFNLISFFTLGIYPLIKKKTAEFAITNKRVVVKAGLLSRKTLEMNLSKIESVRVDQSIFARLLGYGTITIIGSGGTKEAFPRILNPLEFRKKFQEYAG</sequence>
<reference evidence="3 4" key="1">
    <citation type="submission" date="2018-06" db="EMBL/GenBank/DDBJ databases">
        <title>Mucibacter soli gen. nov., sp. nov., a new member of the family Chitinophagaceae producing mucin.</title>
        <authorList>
            <person name="Kim M.-K."/>
            <person name="Park S."/>
            <person name="Kim T.-S."/>
            <person name="Joung Y."/>
            <person name="Han J.-H."/>
            <person name="Kim S.B."/>
        </authorList>
    </citation>
    <scope>NUCLEOTIDE SEQUENCE [LARGE SCALE GENOMIC DNA]</scope>
    <source>
        <strain evidence="3 4">R1-15</strain>
    </source>
</reference>
<dbReference type="Pfam" id="PF03703">
    <property type="entry name" value="bPH_2"/>
    <property type="match status" value="1"/>
</dbReference>
<evidence type="ECO:0000313" key="3">
    <source>
        <dbReference type="EMBL" id="PZF74739.1"/>
    </source>
</evidence>
<dbReference type="OrthoDB" id="3378680at2"/>
<name>A0A2W2BEQ4_9BACT</name>
<organism evidence="3 4">
    <name type="scientific">Taibaiella soli</name>
    <dbReference type="NCBI Taxonomy" id="1649169"/>
    <lineage>
        <taxon>Bacteria</taxon>
        <taxon>Pseudomonadati</taxon>
        <taxon>Bacteroidota</taxon>
        <taxon>Chitinophagia</taxon>
        <taxon>Chitinophagales</taxon>
        <taxon>Chitinophagaceae</taxon>
        <taxon>Taibaiella</taxon>
    </lineage>
</organism>
<dbReference type="Proteomes" id="UP000248745">
    <property type="component" value="Unassembled WGS sequence"/>
</dbReference>